<comment type="subcellular location">
    <subcellularLocation>
        <location evidence="1">Membrane</location>
        <topology evidence="1">Multi-pass membrane protein</topology>
    </subcellularLocation>
</comment>
<comment type="similarity">
    <text evidence="8">Belongs to the two pore domain potassium channel (TC 1.A.1.8) family.</text>
</comment>
<evidence type="ECO:0000256" key="9">
    <source>
        <dbReference type="SAM" id="MobiDB-lite"/>
    </source>
</evidence>
<dbReference type="GO" id="GO:0030322">
    <property type="term" value="P:stabilization of membrane potential"/>
    <property type="evidence" value="ECO:0007669"/>
    <property type="project" value="TreeGrafter"/>
</dbReference>
<dbReference type="PANTHER" id="PTHR11003:SF291">
    <property type="entry name" value="IP11374P"/>
    <property type="match status" value="1"/>
</dbReference>
<evidence type="ECO:0000259" key="11">
    <source>
        <dbReference type="Pfam" id="PF07885"/>
    </source>
</evidence>
<evidence type="ECO:0000256" key="4">
    <source>
        <dbReference type="ARBA" id="ARBA00022989"/>
    </source>
</evidence>
<feature type="transmembrane region" description="Helical" evidence="10">
    <location>
        <begin position="51"/>
        <end position="69"/>
    </location>
</feature>
<dbReference type="GO" id="GO:0015271">
    <property type="term" value="F:outward rectifier potassium channel activity"/>
    <property type="evidence" value="ECO:0007669"/>
    <property type="project" value="TreeGrafter"/>
</dbReference>
<feature type="domain" description="Potassium channel" evidence="11">
    <location>
        <begin position="145"/>
        <end position="210"/>
    </location>
</feature>
<keyword evidence="2 8" id="KW-0813">Transport</keyword>
<dbReference type="EMBL" id="HBGU01081678">
    <property type="protein sequence ID" value="CAD9548997.1"/>
    <property type="molecule type" value="Transcribed_RNA"/>
</dbReference>
<dbReference type="Pfam" id="PF07885">
    <property type="entry name" value="Ion_trans_2"/>
    <property type="match status" value="2"/>
</dbReference>
<evidence type="ECO:0000256" key="10">
    <source>
        <dbReference type="SAM" id="Phobius"/>
    </source>
</evidence>
<keyword evidence="5 8" id="KW-0406">Ion transport</keyword>
<evidence type="ECO:0000256" key="6">
    <source>
        <dbReference type="ARBA" id="ARBA00023136"/>
    </source>
</evidence>
<gene>
    <name evidence="12" type="ORF">CBRE1094_LOCUS44598</name>
</gene>
<dbReference type="PANTHER" id="PTHR11003">
    <property type="entry name" value="POTASSIUM CHANNEL, SUBFAMILY K"/>
    <property type="match status" value="1"/>
</dbReference>
<keyword evidence="4 10" id="KW-1133">Transmembrane helix</keyword>
<keyword evidence="7 8" id="KW-0407">Ion channel</keyword>
<reference evidence="12" key="1">
    <citation type="submission" date="2021-01" db="EMBL/GenBank/DDBJ databases">
        <authorList>
            <person name="Corre E."/>
            <person name="Pelletier E."/>
            <person name="Niang G."/>
            <person name="Scheremetjew M."/>
            <person name="Finn R."/>
            <person name="Kale V."/>
            <person name="Holt S."/>
            <person name="Cochrane G."/>
            <person name="Meng A."/>
            <person name="Brown T."/>
            <person name="Cohen L."/>
        </authorList>
    </citation>
    <scope>NUCLEOTIDE SEQUENCE</scope>
    <source>
        <strain evidence="12">UTEX LB 985</strain>
    </source>
</reference>
<evidence type="ECO:0000256" key="5">
    <source>
        <dbReference type="ARBA" id="ARBA00023065"/>
    </source>
</evidence>
<accession>A0A7S2NM46</accession>
<dbReference type="AlphaFoldDB" id="A0A7S2NM46"/>
<dbReference type="GO" id="GO:0005886">
    <property type="term" value="C:plasma membrane"/>
    <property type="evidence" value="ECO:0007669"/>
    <property type="project" value="TreeGrafter"/>
</dbReference>
<organism evidence="12">
    <name type="scientific">Haptolina brevifila</name>
    <dbReference type="NCBI Taxonomy" id="156173"/>
    <lineage>
        <taxon>Eukaryota</taxon>
        <taxon>Haptista</taxon>
        <taxon>Haptophyta</taxon>
        <taxon>Prymnesiophyceae</taxon>
        <taxon>Prymnesiales</taxon>
        <taxon>Prymnesiaceae</taxon>
        <taxon>Haptolina</taxon>
    </lineage>
</organism>
<keyword evidence="6 10" id="KW-0472">Membrane</keyword>
<feature type="domain" description="Potassium channel" evidence="11">
    <location>
        <begin position="27"/>
        <end position="99"/>
    </location>
</feature>
<feature type="transmembrane region" description="Helical" evidence="10">
    <location>
        <begin position="81"/>
        <end position="102"/>
    </location>
</feature>
<evidence type="ECO:0000256" key="7">
    <source>
        <dbReference type="ARBA" id="ARBA00023303"/>
    </source>
</evidence>
<feature type="transmembrane region" description="Helical" evidence="10">
    <location>
        <begin position="456"/>
        <end position="474"/>
    </location>
</feature>
<evidence type="ECO:0000256" key="3">
    <source>
        <dbReference type="ARBA" id="ARBA00022692"/>
    </source>
</evidence>
<evidence type="ECO:0000256" key="8">
    <source>
        <dbReference type="RuleBase" id="RU003857"/>
    </source>
</evidence>
<evidence type="ECO:0000313" key="12">
    <source>
        <dbReference type="EMBL" id="CAD9548997.1"/>
    </source>
</evidence>
<dbReference type="PRINTS" id="PR01333">
    <property type="entry name" value="2POREKCHANEL"/>
</dbReference>
<protein>
    <recommendedName>
        <fullName evidence="11">Potassium channel domain-containing protein</fullName>
    </recommendedName>
</protein>
<dbReference type="InterPro" id="IPR013099">
    <property type="entry name" value="K_chnl_dom"/>
</dbReference>
<dbReference type="Gene3D" id="1.10.287.70">
    <property type="match status" value="2"/>
</dbReference>
<feature type="transmembrane region" description="Helical" evidence="10">
    <location>
        <begin position="20"/>
        <end position="39"/>
    </location>
</feature>
<dbReference type="InterPro" id="IPR003280">
    <property type="entry name" value="2pore_dom_K_chnl"/>
</dbReference>
<dbReference type="GO" id="GO:0022841">
    <property type="term" value="F:potassium ion leak channel activity"/>
    <property type="evidence" value="ECO:0007669"/>
    <property type="project" value="TreeGrafter"/>
</dbReference>
<sequence length="514" mass="56785">MAATALLVIMYRFMGGSNEWLKTHGVILVTYYAVGGVVYDELEGWPLLDSVYFLTTTITTVGYGDIVPLSDAGKMFTVGYALVGIVFVFAALSPLVEILLYVKDFFLAPFAPVDDGPINNLEVLRTKGHWSFKYMSALTGPGIIFVLGLLIGSFVMNLDPIDGLYWSMITMTTVGYGDIYANEWYEKAVLCLYLPTAVAALADALTVVTNIGTAKMLIETDFAKQADTLLLGEAGGPEPNPDETLTEAEFLISVLKDNGIVDDLTVNAIRLQFAHITRHDTSDRDNKVLDDKIVFLEMKAQGRIAQTGPKAPTRTKEGLKVELVDLKAKDGGFGEWLERHWWPRVFDGKPVGPQVRLAPMHNYHKLEEGATKEGTTFDSLSAAERPTAPNAAPKRSGRGTSDTNHSHRSPRLLPPEDKPPPKFWMEGQMAVSDGEYVWQPKQRSFKGVTKIHDKDLMMWLCLAAFVIYFTFKAVPDIISHHSDSSSASSLSTLKVGDQLTAEMLAEIRALVRRR</sequence>
<proteinExistence type="inferred from homology"/>
<evidence type="ECO:0000256" key="2">
    <source>
        <dbReference type="ARBA" id="ARBA00022448"/>
    </source>
</evidence>
<evidence type="ECO:0000256" key="1">
    <source>
        <dbReference type="ARBA" id="ARBA00004141"/>
    </source>
</evidence>
<feature type="region of interest" description="Disordered" evidence="9">
    <location>
        <begin position="382"/>
        <end position="422"/>
    </location>
</feature>
<keyword evidence="3 8" id="KW-0812">Transmembrane</keyword>
<name>A0A7S2NM46_9EUKA</name>
<dbReference type="SUPFAM" id="SSF81324">
    <property type="entry name" value="Voltage-gated potassium channels"/>
    <property type="match status" value="2"/>
</dbReference>
<feature type="transmembrane region" description="Helical" evidence="10">
    <location>
        <begin position="134"/>
        <end position="158"/>
    </location>
</feature>